<evidence type="ECO:0000313" key="2">
    <source>
        <dbReference type="Proteomes" id="UP001164539"/>
    </source>
</evidence>
<protein>
    <submittedName>
        <fullName evidence="1">Pentatricopeptide repeat</fullName>
    </submittedName>
</protein>
<accession>A0ACC1YUH9</accession>
<proteinExistence type="predicted"/>
<keyword evidence="2" id="KW-1185">Reference proteome</keyword>
<gene>
    <name evidence="1" type="ORF">OWV82_000262</name>
</gene>
<reference evidence="1 2" key="1">
    <citation type="journal article" date="2023" name="Science">
        <title>Complex scaffold remodeling in plant triterpene biosynthesis.</title>
        <authorList>
            <person name="De La Pena R."/>
            <person name="Hodgson H."/>
            <person name="Liu J.C."/>
            <person name="Stephenson M.J."/>
            <person name="Martin A.C."/>
            <person name="Owen C."/>
            <person name="Harkess A."/>
            <person name="Leebens-Mack J."/>
            <person name="Jimenez L.E."/>
            <person name="Osbourn A."/>
            <person name="Sattely E.S."/>
        </authorList>
    </citation>
    <scope>NUCLEOTIDE SEQUENCE [LARGE SCALE GENOMIC DNA]</scope>
    <source>
        <strain evidence="2">cv. JPN11</strain>
        <tissue evidence="1">Leaf</tissue>
    </source>
</reference>
<sequence>MVCYLISFMDTCYSSSSSMFSCSYTIYQVFDGMTVTKPSFCQFWRNLLYQKPVKWGYRSFHFTPVLATINAEQMRTPKVREEKPRFKWIEIGPNITEKQNLAMVQLLPKMTKRCKAVMKQIICFSSQKGSLSELLAAWVRIMNPKRADWLAVLKQLKIMEHPLYFEVAELALQEESFEANIRDYTKLIHGYGKQNQLQNAENTLLAMKRRGFICDQVTLTTMVHLYSKAGNLKQAEENFEEIKLLGEPLDKRSYGSMIMAYIRAGMPDRGEALLGEMDAQEIYAGSEVYKALLRAYSMIGDSEGAQRVFDAIQFAAITPDARMCALLINAYQMAGQSQKAYIAFENMRKAGLEPSDKCVALVLSAYEKENRLNQALEFLIDLERDGFMVGKEASATLAAWFRRVGVVEEVERVLREYAVREANCKVSN</sequence>
<dbReference type="EMBL" id="CM051394">
    <property type="protein sequence ID" value="KAJ4727107.1"/>
    <property type="molecule type" value="Genomic_DNA"/>
</dbReference>
<evidence type="ECO:0000313" key="1">
    <source>
        <dbReference type="EMBL" id="KAJ4727107.1"/>
    </source>
</evidence>
<name>A0ACC1YUH9_MELAZ</name>
<dbReference type="Proteomes" id="UP001164539">
    <property type="component" value="Chromosome 1"/>
</dbReference>
<comment type="caution">
    <text evidence="1">The sequence shown here is derived from an EMBL/GenBank/DDBJ whole genome shotgun (WGS) entry which is preliminary data.</text>
</comment>
<organism evidence="1 2">
    <name type="scientific">Melia azedarach</name>
    <name type="common">Chinaberry tree</name>
    <dbReference type="NCBI Taxonomy" id="155640"/>
    <lineage>
        <taxon>Eukaryota</taxon>
        <taxon>Viridiplantae</taxon>
        <taxon>Streptophyta</taxon>
        <taxon>Embryophyta</taxon>
        <taxon>Tracheophyta</taxon>
        <taxon>Spermatophyta</taxon>
        <taxon>Magnoliopsida</taxon>
        <taxon>eudicotyledons</taxon>
        <taxon>Gunneridae</taxon>
        <taxon>Pentapetalae</taxon>
        <taxon>rosids</taxon>
        <taxon>malvids</taxon>
        <taxon>Sapindales</taxon>
        <taxon>Meliaceae</taxon>
        <taxon>Melia</taxon>
    </lineage>
</organism>